<evidence type="ECO:0000259" key="4">
    <source>
        <dbReference type="Pfam" id="PF00501"/>
    </source>
</evidence>
<keyword evidence="2" id="KW-0067">ATP-binding</keyword>
<dbReference type="CDD" id="cd05907">
    <property type="entry name" value="VL_LC_FACS_like"/>
    <property type="match status" value="1"/>
</dbReference>
<dbReference type="GO" id="GO:0016020">
    <property type="term" value="C:membrane"/>
    <property type="evidence" value="ECO:0007669"/>
    <property type="project" value="TreeGrafter"/>
</dbReference>
<organism evidence="5 6">
    <name type="scientific">Desulfatibacillum alkenivorans DSM 16219</name>
    <dbReference type="NCBI Taxonomy" id="1121393"/>
    <lineage>
        <taxon>Bacteria</taxon>
        <taxon>Pseudomonadati</taxon>
        <taxon>Thermodesulfobacteriota</taxon>
        <taxon>Desulfobacteria</taxon>
        <taxon>Desulfobacterales</taxon>
        <taxon>Desulfatibacillaceae</taxon>
        <taxon>Desulfatibacillum</taxon>
    </lineage>
</organism>
<dbReference type="GO" id="GO:0005524">
    <property type="term" value="F:ATP binding"/>
    <property type="evidence" value="ECO:0007669"/>
    <property type="project" value="UniProtKB-KW"/>
</dbReference>
<proteinExistence type="predicted"/>
<keyword evidence="1" id="KW-0547">Nucleotide-binding</keyword>
<evidence type="ECO:0000256" key="2">
    <source>
        <dbReference type="ARBA" id="ARBA00022840"/>
    </source>
</evidence>
<dbReference type="RefSeq" id="WP_073478394.1">
    <property type="nucleotide sequence ID" value="NZ_FQZU01000039.1"/>
</dbReference>
<dbReference type="Gene3D" id="3.40.50.12780">
    <property type="entry name" value="N-terminal domain of ligase-like"/>
    <property type="match status" value="1"/>
</dbReference>
<dbReference type="AlphaFoldDB" id="A0A1M6WS98"/>
<dbReference type="SUPFAM" id="SSF56801">
    <property type="entry name" value="Acetyl-CoA synthetase-like"/>
    <property type="match status" value="1"/>
</dbReference>
<evidence type="ECO:0000313" key="6">
    <source>
        <dbReference type="Proteomes" id="UP000183994"/>
    </source>
</evidence>
<dbReference type="GO" id="GO:0004467">
    <property type="term" value="F:long-chain fatty acid-CoA ligase activity"/>
    <property type="evidence" value="ECO:0007669"/>
    <property type="project" value="UniProtKB-EC"/>
</dbReference>
<dbReference type="InterPro" id="IPR045851">
    <property type="entry name" value="AMP-bd_C_sf"/>
</dbReference>
<evidence type="ECO:0000256" key="1">
    <source>
        <dbReference type="ARBA" id="ARBA00022741"/>
    </source>
</evidence>
<protein>
    <submittedName>
        <fullName evidence="5">Long-chain acyl-CoA synthetase</fullName>
    </submittedName>
</protein>
<name>A0A1M6WS98_9BACT</name>
<gene>
    <name evidence="5" type="ORF">SAMN02745216_04396</name>
</gene>
<dbReference type="Pfam" id="PF00501">
    <property type="entry name" value="AMP-binding"/>
    <property type="match status" value="1"/>
</dbReference>
<dbReference type="OrthoDB" id="9803968at2"/>
<dbReference type="Gene3D" id="3.30.300.30">
    <property type="match status" value="1"/>
</dbReference>
<dbReference type="InterPro" id="IPR020845">
    <property type="entry name" value="AMP-binding_CS"/>
</dbReference>
<reference evidence="6" key="1">
    <citation type="submission" date="2016-11" db="EMBL/GenBank/DDBJ databases">
        <authorList>
            <person name="Varghese N."/>
            <person name="Submissions S."/>
        </authorList>
    </citation>
    <scope>NUCLEOTIDE SEQUENCE [LARGE SCALE GENOMIC DNA]</scope>
    <source>
        <strain evidence="6">DSM 16219</strain>
    </source>
</reference>
<dbReference type="PANTHER" id="PTHR43272:SF33">
    <property type="entry name" value="AMP-BINDING DOMAIN-CONTAINING PROTEIN-RELATED"/>
    <property type="match status" value="1"/>
</dbReference>
<evidence type="ECO:0000256" key="3">
    <source>
        <dbReference type="ARBA" id="ARBA00024484"/>
    </source>
</evidence>
<keyword evidence="6" id="KW-1185">Reference proteome</keyword>
<dbReference type="Proteomes" id="UP000183994">
    <property type="component" value="Unassembled WGS sequence"/>
</dbReference>
<dbReference type="PROSITE" id="PS00455">
    <property type="entry name" value="AMP_BINDING"/>
    <property type="match status" value="1"/>
</dbReference>
<dbReference type="STRING" id="1121393.SAMN02745216_04396"/>
<dbReference type="InterPro" id="IPR042099">
    <property type="entry name" value="ANL_N_sf"/>
</dbReference>
<comment type="catalytic activity">
    <reaction evidence="3">
        <text>a long-chain fatty acid + ATP + CoA = a long-chain fatty acyl-CoA + AMP + diphosphate</text>
        <dbReference type="Rhea" id="RHEA:15421"/>
        <dbReference type="ChEBI" id="CHEBI:30616"/>
        <dbReference type="ChEBI" id="CHEBI:33019"/>
        <dbReference type="ChEBI" id="CHEBI:57287"/>
        <dbReference type="ChEBI" id="CHEBI:57560"/>
        <dbReference type="ChEBI" id="CHEBI:83139"/>
        <dbReference type="ChEBI" id="CHEBI:456215"/>
        <dbReference type="EC" id="6.2.1.3"/>
    </reaction>
    <physiologicalReaction direction="left-to-right" evidence="3">
        <dbReference type="Rhea" id="RHEA:15422"/>
    </physiologicalReaction>
</comment>
<evidence type="ECO:0000313" key="5">
    <source>
        <dbReference type="EMBL" id="SHK96640.1"/>
    </source>
</evidence>
<dbReference type="Pfam" id="PF23562">
    <property type="entry name" value="AMP-binding_C_3"/>
    <property type="match status" value="1"/>
</dbReference>
<accession>A0A1M6WS98</accession>
<sequence length="599" mass="65890">MERYETPNNLVDLFEDAVKRFKDNPLFGVKNKEKTGLDWMTYGEAGARVDNLRAGLVQMGVGKNDVVGFIGNNRPEWAISAFATYGAGARFVPMYEAELESTWEYIIRDSGVKILIVSKPAIFEKVSAFADRTPGLERIFIIETQGEASLGELEALGAKNPVESIKPDKYDVAALVYTSGTTGEPKGVLLTHQNFSSNAAGGYHLFTEALTEQARSLSILPWAHSYGQTAELYNWMQFGGSIGFMESVETLADDLALVRPTFMIAVPRVFNKIYDGLQAKMAETGGLPKALFDMGVKAAREKRELAAEGKSSFLVNLKFKLADKIVFQKIRDKFGGRLQGALTGSALMNPEISHFFADIGVPVFDCYGLSETSPAVSMNCFSAYKVGSVGRPIENVKVVIDQSGVDTIGDDGEIIVYGPNVMQGYHNKPEATAAAMTAHGGFRTGDRGRIDEDGFLFITGRIKEEYKLQNGKYVYPGAIEEDIRLLPNVANAMLSGEGKKYNVCLVVPDFEVLGDYARQKGLSADPFDLVENKEITDMIAAEITASLKGKYGGYEIPKKFIFLADDFTLDNGMLTQTMKLKRKAVFDKYNDAIEDLYKE</sequence>
<dbReference type="PANTHER" id="PTHR43272">
    <property type="entry name" value="LONG-CHAIN-FATTY-ACID--COA LIGASE"/>
    <property type="match status" value="1"/>
</dbReference>
<feature type="domain" description="AMP-dependent synthetase/ligase" evidence="4">
    <location>
        <begin position="14"/>
        <end position="426"/>
    </location>
</feature>
<dbReference type="EMBL" id="FQZU01000039">
    <property type="protein sequence ID" value="SHK96640.1"/>
    <property type="molecule type" value="Genomic_DNA"/>
</dbReference>
<dbReference type="InterPro" id="IPR000873">
    <property type="entry name" value="AMP-dep_synth/lig_dom"/>
</dbReference>